<dbReference type="CDD" id="cd00293">
    <property type="entry name" value="USP-like"/>
    <property type="match status" value="1"/>
</dbReference>
<dbReference type="PRINTS" id="PR01438">
    <property type="entry name" value="UNVRSLSTRESS"/>
</dbReference>
<organism evidence="3 4">
    <name type="scientific">Deinobacterium chartae</name>
    <dbReference type="NCBI Taxonomy" id="521158"/>
    <lineage>
        <taxon>Bacteria</taxon>
        <taxon>Thermotogati</taxon>
        <taxon>Deinococcota</taxon>
        <taxon>Deinococci</taxon>
        <taxon>Deinococcales</taxon>
        <taxon>Deinococcaceae</taxon>
        <taxon>Deinobacterium</taxon>
    </lineage>
</organism>
<sequence length="158" mass="16554">MTSNSPVPALPYQRILLATGGAPHSQVAETRAMQLATAQRLPLEVVVSVPLASGMGTLSTGVPGMETLELEAQQALTESRREVLERVMAQARTLGLEVRGHLVEGKGAAEAILQVAEETGADLIVMGRRRLSALGAAFAGSTSDAVNRSSRVDVLIAR</sequence>
<dbReference type="PANTHER" id="PTHR46268">
    <property type="entry name" value="STRESS RESPONSE PROTEIN NHAX"/>
    <property type="match status" value="1"/>
</dbReference>
<proteinExistence type="inferred from homology"/>
<reference evidence="3 4" key="1">
    <citation type="submission" date="2020-08" db="EMBL/GenBank/DDBJ databases">
        <title>Genomic Encyclopedia of Type Strains, Phase IV (KMG-IV): sequencing the most valuable type-strain genomes for metagenomic binning, comparative biology and taxonomic classification.</title>
        <authorList>
            <person name="Goeker M."/>
        </authorList>
    </citation>
    <scope>NUCLEOTIDE SEQUENCE [LARGE SCALE GENOMIC DNA]</scope>
    <source>
        <strain evidence="3 4">DSM 21458</strain>
    </source>
</reference>
<protein>
    <submittedName>
        <fullName evidence="3">Nucleotide-binding universal stress UspA family protein</fullName>
    </submittedName>
</protein>
<evidence type="ECO:0000256" key="1">
    <source>
        <dbReference type="ARBA" id="ARBA00008791"/>
    </source>
</evidence>
<dbReference type="Gene3D" id="3.40.50.620">
    <property type="entry name" value="HUPs"/>
    <property type="match status" value="1"/>
</dbReference>
<dbReference type="PANTHER" id="PTHR46268:SF6">
    <property type="entry name" value="UNIVERSAL STRESS PROTEIN UP12"/>
    <property type="match status" value="1"/>
</dbReference>
<comment type="similarity">
    <text evidence="1">Belongs to the universal stress protein A family.</text>
</comment>
<dbReference type="SUPFAM" id="SSF52402">
    <property type="entry name" value="Adenine nucleotide alpha hydrolases-like"/>
    <property type="match status" value="1"/>
</dbReference>
<feature type="domain" description="UspA" evidence="2">
    <location>
        <begin position="12"/>
        <end position="158"/>
    </location>
</feature>
<gene>
    <name evidence="3" type="ORF">HNR42_003324</name>
</gene>
<name>A0A841I497_9DEIO</name>
<accession>A0A841I497</accession>
<dbReference type="AlphaFoldDB" id="A0A841I497"/>
<keyword evidence="4" id="KW-1185">Reference proteome</keyword>
<evidence type="ECO:0000313" key="4">
    <source>
        <dbReference type="Proteomes" id="UP000569951"/>
    </source>
</evidence>
<dbReference type="InterPro" id="IPR006015">
    <property type="entry name" value="Universal_stress_UspA"/>
</dbReference>
<comment type="caution">
    <text evidence="3">The sequence shown here is derived from an EMBL/GenBank/DDBJ whole genome shotgun (WGS) entry which is preliminary data.</text>
</comment>
<evidence type="ECO:0000313" key="3">
    <source>
        <dbReference type="EMBL" id="MBB6099864.1"/>
    </source>
</evidence>
<dbReference type="Pfam" id="PF00582">
    <property type="entry name" value="Usp"/>
    <property type="match status" value="1"/>
</dbReference>
<dbReference type="EMBL" id="JACHHG010000016">
    <property type="protein sequence ID" value="MBB6099864.1"/>
    <property type="molecule type" value="Genomic_DNA"/>
</dbReference>
<dbReference type="InterPro" id="IPR014729">
    <property type="entry name" value="Rossmann-like_a/b/a_fold"/>
</dbReference>
<evidence type="ECO:0000259" key="2">
    <source>
        <dbReference type="Pfam" id="PF00582"/>
    </source>
</evidence>
<dbReference type="Proteomes" id="UP000569951">
    <property type="component" value="Unassembled WGS sequence"/>
</dbReference>
<dbReference type="RefSeq" id="WP_183988603.1">
    <property type="nucleotide sequence ID" value="NZ_JACHHG010000016.1"/>
</dbReference>
<dbReference type="InterPro" id="IPR006016">
    <property type="entry name" value="UspA"/>
</dbReference>